<organism evidence="2 3">
    <name type="scientific">Umbelopsis vinacea</name>
    <dbReference type="NCBI Taxonomy" id="44442"/>
    <lineage>
        <taxon>Eukaryota</taxon>
        <taxon>Fungi</taxon>
        <taxon>Fungi incertae sedis</taxon>
        <taxon>Mucoromycota</taxon>
        <taxon>Mucoromycotina</taxon>
        <taxon>Umbelopsidomycetes</taxon>
        <taxon>Umbelopsidales</taxon>
        <taxon>Umbelopsidaceae</taxon>
        <taxon>Umbelopsis</taxon>
    </lineage>
</organism>
<keyword evidence="3" id="KW-1185">Reference proteome</keyword>
<dbReference type="EMBL" id="JAEPRA010000007">
    <property type="protein sequence ID" value="KAG2182896.1"/>
    <property type="molecule type" value="Genomic_DNA"/>
</dbReference>
<dbReference type="Proteomes" id="UP000612746">
    <property type="component" value="Unassembled WGS sequence"/>
</dbReference>
<gene>
    <name evidence="2" type="ORF">INT44_005877</name>
</gene>
<evidence type="ECO:0000313" key="2">
    <source>
        <dbReference type="EMBL" id="KAG2182896.1"/>
    </source>
</evidence>
<proteinExistence type="predicted"/>
<reference evidence="2" key="1">
    <citation type="submission" date="2020-12" db="EMBL/GenBank/DDBJ databases">
        <title>Metabolic potential, ecology and presence of endohyphal bacteria is reflected in genomic diversity of Mucoromycotina.</title>
        <authorList>
            <person name="Muszewska A."/>
            <person name="Okrasinska A."/>
            <person name="Steczkiewicz K."/>
            <person name="Drgas O."/>
            <person name="Orlowska M."/>
            <person name="Perlinska-Lenart U."/>
            <person name="Aleksandrzak-Piekarczyk T."/>
            <person name="Szatraj K."/>
            <person name="Zielenkiewicz U."/>
            <person name="Pilsyk S."/>
            <person name="Malc E."/>
            <person name="Mieczkowski P."/>
            <person name="Kruszewska J.S."/>
            <person name="Biernat P."/>
            <person name="Pawlowska J."/>
        </authorList>
    </citation>
    <scope>NUCLEOTIDE SEQUENCE</scope>
    <source>
        <strain evidence="2">WA0000051536</strain>
    </source>
</reference>
<dbReference type="AlphaFoldDB" id="A0A8H7Q1C5"/>
<evidence type="ECO:0000313" key="3">
    <source>
        <dbReference type="Proteomes" id="UP000612746"/>
    </source>
</evidence>
<comment type="caution">
    <text evidence="2">The sequence shown here is derived from an EMBL/GenBank/DDBJ whole genome shotgun (WGS) entry which is preliminary data.</text>
</comment>
<sequence>MSVIRNMTQRPFAIATAPHNNPSQVGTQNNESKLKIFPSSTPVEYSELKSAYQLSSDNSKRRRWSKLLVKYRDVHPRVPMAEQLAMTAAQ</sequence>
<evidence type="ECO:0000256" key="1">
    <source>
        <dbReference type="SAM" id="MobiDB-lite"/>
    </source>
</evidence>
<name>A0A8H7Q1C5_9FUNG</name>
<accession>A0A8H7Q1C5</accession>
<protein>
    <submittedName>
        <fullName evidence="2">Uncharacterized protein</fullName>
    </submittedName>
</protein>
<feature type="region of interest" description="Disordered" evidence="1">
    <location>
        <begin position="14"/>
        <end position="34"/>
    </location>
</feature>
<feature type="compositionally biased region" description="Polar residues" evidence="1">
    <location>
        <begin position="18"/>
        <end position="31"/>
    </location>
</feature>